<dbReference type="Proteomes" id="UP001221757">
    <property type="component" value="Unassembled WGS sequence"/>
</dbReference>
<comment type="caution">
    <text evidence="1">The sequence shown here is derived from an EMBL/GenBank/DDBJ whole genome shotgun (WGS) entry which is preliminary data.</text>
</comment>
<organism evidence="1 2">
    <name type="scientific">Mycena rosella</name>
    <name type="common">Pink bonnet</name>
    <name type="synonym">Agaricus rosellus</name>
    <dbReference type="NCBI Taxonomy" id="1033263"/>
    <lineage>
        <taxon>Eukaryota</taxon>
        <taxon>Fungi</taxon>
        <taxon>Dikarya</taxon>
        <taxon>Basidiomycota</taxon>
        <taxon>Agaricomycotina</taxon>
        <taxon>Agaricomycetes</taxon>
        <taxon>Agaricomycetidae</taxon>
        <taxon>Agaricales</taxon>
        <taxon>Marasmiineae</taxon>
        <taxon>Mycenaceae</taxon>
        <taxon>Mycena</taxon>
    </lineage>
</organism>
<evidence type="ECO:0000313" key="1">
    <source>
        <dbReference type="EMBL" id="KAJ7688287.1"/>
    </source>
</evidence>
<reference evidence="1" key="1">
    <citation type="submission" date="2023-03" db="EMBL/GenBank/DDBJ databases">
        <title>Massive genome expansion in bonnet fungi (Mycena s.s.) driven by repeated elements and novel gene families across ecological guilds.</title>
        <authorList>
            <consortium name="Lawrence Berkeley National Laboratory"/>
            <person name="Harder C.B."/>
            <person name="Miyauchi S."/>
            <person name="Viragh M."/>
            <person name="Kuo A."/>
            <person name="Thoen E."/>
            <person name="Andreopoulos B."/>
            <person name="Lu D."/>
            <person name="Skrede I."/>
            <person name="Drula E."/>
            <person name="Henrissat B."/>
            <person name="Morin E."/>
            <person name="Kohler A."/>
            <person name="Barry K."/>
            <person name="LaButti K."/>
            <person name="Morin E."/>
            <person name="Salamov A."/>
            <person name="Lipzen A."/>
            <person name="Mereny Z."/>
            <person name="Hegedus B."/>
            <person name="Baldrian P."/>
            <person name="Stursova M."/>
            <person name="Weitz H."/>
            <person name="Taylor A."/>
            <person name="Grigoriev I.V."/>
            <person name="Nagy L.G."/>
            <person name="Martin F."/>
            <person name="Kauserud H."/>
        </authorList>
    </citation>
    <scope>NUCLEOTIDE SEQUENCE</scope>
    <source>
        <strain evidence="1">CBHHK067</strain>
    </source>
</reference>
<sequence length="191" mass="21705">MEGCWKLSALLWFPEIQDLAKYRRDLRVAVGNVLDIFATIDPSKIISKVKYPLLVHIDEDLVQCGPIIGLATELFESFNGVFRYCYILSNHLAPSRDIAIQLADQEGLKHRLTGGWWSSCSDGRWERAGRGRLVGWAEKKTVKHEKMYRRYSENVTRSIPAGFFETYISEMSETTFSGCSVGHCVHLADSI</sequence>
<protein>
    <submittedName>
        <fullName evidence="1">Uncharacterized protein</fullName>
    </submittedName>
</protein>
<gene>
    <name evidence="1" type="ORF">B0H17DRAFT_1135742</name>
</gene>
<evidence type="ECO:0000313" key="2">
    <source>
        <dbReference type="Proteomes" id="UP001221757"/>
    </source>
</evidence>
<proteinExistence type="predicted"/>
<name>A0AAD7DFH2_MYCRO</name>
<dbReference type="EMBL" id="JARKIE010000080">
    <property type="protein sequence ID" value="KAJ7688287.1"/>
    <property type="molecule type" value="Genomic_DNA"/>
</dbReference>
<dbReference type="AlphaFoldDB" id="A0AAD7DFH2"/>
<keyword evidence="2" id="KW-1185">Reference proteome</keyword>
<accession>A0AAD7DFH2</accession>